<accession>A0A2P2KMU0</accession>
<dbReference type="AlphaFoldDB" id="A0A2P2KMU0"/>
<organism evidence="1">
    <name type="scientific">Rhizophora mucronata</name>
    <name type="common">Asiatic mangrove</name>
    <dbReference type="NCBI Taxonomy" id="61149"/>
    <lineage>
        <taxon>Eukaryota</taxon>
        <taxon>Viridiplantae</taxon>
        <taxon>Streptophyta</taxon>
        <taxon>Embryophyta</taxon>
        <taxon>Tracheophyta</taxon>
        <taxon>Spermatophyta</taxon>
        <taxon>Magnoliopsida</taxon>
        <taxon>eudicotyledons</taxon>
        <taxon>Gunneridae</taxon>
        <taxon>Pentapetalae</taxon>
        <taxon>rosids</taxon>
        <taxon>fabids</taxon>
        <taxon>Malpighiales</taxon>
        <taxon>Rhizophoraceae</taxon>
        <taxon>Rhizophora</taxon>
    </lineage>
</organism>
<evidence type="ECO:0000313" key="1">
    <source>
        <dbReference type="EMBL" id="MBX07040.1"/>
    </source>
</evidence>
<dbReference type="EMBL" id="GGEC01026556">
    <property type="protein sequence ID" value="MBX07040.1"/>
    <property type="molecule type" value="Transcribed_RNA"/>
</dbReference>
<sequence>MSKTLNDLSFCCFCHVVLKLVLVPISYYNPLDKFQ</sequence>
<proteinExistence type="predicted"/>
<reference evidence="1" key="1">
    <citation type="submission" date="2018-02" db="EMBL/GenBank/DDBJ databases">
        <title>Rhizophora mucronata_Transcriptome.</title>
        <authorList>
            <person name="Meera S.P."/>
            <person name="Sreeshan A."/>
            <person name="Augustine A."/>
        </authorList>
    </citation>
    <scope>NUCLEOTIDE SEQUENCE</scope>
    <source>
        <tissue evidence="1">Leaf</tissue>
    </source>
</reference>
<name>A0A2P2KMU0_RHIMU</name>
<protein>
    <submittedName>
        <fullName evidence="1">Uncharacterized protein</fullName>
    </submittedName>
</protein>